<sequence length="1554" mass="178573">MAMSPSNPMRKYSWWWDSHISPKNSKWLLENLTDMDSKIKVMIKIIDEDADSFARRAEMYYKRRPELMSLLEELYRAYRALAERYDHAAGELRQAHKKMAEAFPDEFQLDFDDDLPTETASTESETDNRDMTPFFLSFIKAGDSKKRAKDDQDHEKLQKEISSLSQENQDLKKKISSVLEKSNKAESEVSSLKAALADQESEKEAAFSQCQQSSDRLQSLKSEILHTQEEFKRLKEEMENGLQNLSTAEERCLLLERANQNLHLELDNLKLASKEKHDELNEKHIELEKLSISIQEEQLKSMQAEMARLSLEKQLAQAQEKLRLLSLEKHGEASKIENIEATKVQLQKELETIREENRKLDDQNHSSASVIIRLQDEIISLKNTQRRLEEEVSRHVEEKRVLQHELSYLKDNKGDLDRKHFSIKEQIQVVNFNVESLQSLAQEVRDGNVELKETIKNHEGVKALYVENLMLLERTLEKNAHLERSLSAATTEIEGLRDKKVALEESCKHLNSKVNGHQSERAMFVARIEGISHTMEKLSEKNVFLENLLSDNNTELEILRRKLKDSEESTHTFRNQNSVLRSEKRTLMREVDSINSALLSLETQYAELEGRCLDLEQDRDKALDEVIKLRELLRLEKERHKEATSSDMTQFSAIQKQISLLLKEVKHKENQLQEEEHKIVEAQTEIFILQRCLGDMAEANSDVVAQLQKQQEVCEVQEEKADFLSQNNQLLTEGIGSVMEVLHLDEKYGSLDLMKIDVVVQLLLHEIKCLLNTISDAQDVKQNQILEKSLVVTLLEHFGREVADLRSERSVLKQEWQAKSDELVKLQSERHDLLKISCELRKEMEARNRKVDELKSEAKFLVRQLTELQESRQSLQAEIIKLIEENTSLSSKVYGSREKEKSFEDDFSTLVGEAVRTDILGVIFRSLHDERTSQLQCLHEDFGSLHAAGNELYQEIKLMNKKLGDLQLENNYLEKELSRTLSICDSSGAEISIGSRRRAMRRDTKLLKSGRKSQESGQNMEQRKEVDNAGLEKSNEMLREELQKLKSELQVLRSKEQPVIDVKSCDAEITKLLANMQLATANASLFKEKVLELIVTCESFEISDMVQKEVLKEEITRRNSYVDELKDKLNAVEIENRRLKVDLNGDFTLLGALQTEVDALEKQTLSLAKDCLPPSMLKEENALSPQLSKIAVRPSEDQNTTKMVKDMELQKLHGTIKALQKVVSDTGVVLEQERLDFNNNLQDARKQIEMLKLKEILDSDASDVNYERMMKDIQLDLVQTPSRRAASHGHHRKKKSVAGQSDDKMLALWSVDRVSSGSRRHDVDLRPPQSEAAENDNKGKKRSSSEPVVTVKDLGVDKQEVLPRPVVTTVATTTMEPQREWKKKVIDRLSSEAQRLRDLRSIVQELRGGVEASSDAELDGVKVQMADAEDAIEELIDANGKLLKKAEEFTSAAAGDDVDLRSRSQRKILERVRKMSEKAGRLELELQRFQHALLRHEEERAARRAAKAAATVQVQRRSRVQLVEYLYGRRRDSRRPKQKTRGPSCCMRAKAIDD</sequence>
<dbReference type="EMBL" id="CM016554">
    <property type="protein sequence ID" value="TKW29490.1"/>
    <property type="molecule type" value="Genomic_DNA"/>
</dbReference>
<comment type="similarity">
    <text evidence="2">Belongs to the NET family.</text>
</comment>
<dbReference type="GO" id="GO:0051015">
    <property type="term" value="F:actin filament binding"/>
    <property type="evidence" value="ECO:0007669"/>
    <property type="project" value="TreeGrafter"/>
</dbReference>
<feature type="region of interest" description="Disordered" evidence="4">
    <location>
        <begin position="1531"/>
        <end position="1554"/>
    </location>
</feature>
<dbReference type="Pfam" id="PF07765">
    <property type="entry name" value="KIP1"/>
    <property type="match status" value="1"/>
</dbReference>
<dbReference type="InterPro" id="IPR011684">
    <property type="entry name" value="NAB"/>
</dbReference>
<evidence type="ECO:0000313" key="7">
    <source>
        <dbReference type="Proteomes" id="UP000298652"/>
    </source>
</evidence>
<protein>
    <recommendedName>
        <fullName evidence="5">NAB domain-containing protein</fullName>
    </recommendedName>
</protein>
<feature type="region of interest" description="Disordered" evidence="4">
    <location>
        <begin position="1281"/>
        <end position="1300"/>
    </location>
</feature>
<dbReference type="PROSITE" id="PS51774">
    <property type="entry name" value="NAB"/>
    <property type="match status" value="1"/>
</dbReference>
<dbReference type="Gene3D" id="1.10.287.1490">
    <property type="match status" value="1"/>
</dbReference>
<feature type="coiled-coil region" evidence="3">
    <location>
        <begin position="1472"/>
        <end position="1499"/>
    </location>
</feature>
<feature type="coiled-coil region" evidence="3">
    <location>
        <begin position="844"/>
        <end position="892"/>
    </location>
</feature>
<evidence type="ECO:0000256" key="4">
    <source>
        <dbReference type="SAM" id="MobiDB-lite"/>
    </source>
</evidence>
<accession>A0A4U6VP28</accession>
<evidence type="ECO:0000256" key="1">
    <source>
        <dbReference type="ARBA" id="ARBA00023054"/>
    </source>
</evidence>
<evidence type="ECO:0000313" key="6">
    <source>
        <dbReference type="EMBL" id="TKW29489.1"/>
    </source>
</evidence>
<dbReference type="InterPro" id="IPR051861">
    <property type="entry name" value="NET_actin-binding_domain"/>
</dbReference>
<organism evidence="6 7">
    <name type="scientific">Setaria viridis</name>
    <name type="common">Green bristlegrass</name>
    <name type="synonym">Setaria italica subsp. viridis</name>
    <dbReference type="NCBI Taxonomy" id="4556"/>
    <lineage>
        <taxon>Eukaryota</taxon>
        <taxon>Viridiplantae</taxon>
        <taxon>Streptophyta</taxon>
        <taxon>Embryophyta</taxon>
        <taxon>Tracheophyta</taxon>
        <taxon>Spermatophyta</taxon>
        <taxon>Magnoliopsida</taxon>
        <taxon>Liliopsida</taxon>
        <taxon>Poales</taxon>
        <taxon>Poaceae</taxon>
        <taxon>PACMAD clade</taxon>
        <taxon>Panicoideae</taxon>
        <taxon>Panicodae</taxon>
        <taxon>Paniceae</taxon>
        <taxon>Cenchrinae</taxon>
        <taxon>Setaria</taxon>
    </lineage>
</organism>
<feature type="coiled-coil region" evidence="3">
    <location>
        <begin position="472"/>
        <end position="727"/>
    </location>
</feature>
<dbReference type="OMA" id="GRTRIME"/>
<feature type="region of interest" description="Disordered" evidence="4">
    <location>
        <begin position="1317"/>
        <end position="1352"/>
    </location>
</feature>
<dbReference type="Proteomes" id="UP000298652">
    <property type="component" value="Chromosome 3"/>
</dbReference>
<dbReference type="GO" id="GO:0005886">
    <property type="term" value="C:plasma membrane"/>
    <property type="evidence" value="ECO:0007669"/>
    <property type="project" value="TreeGrafter"/>
</dbReference>
<evidence type="ECO:0000256" key="2">
    <source>
        <dbReference type="ARBA" id="ARBA00038006"/>
    </source>
</evidence>
<feature type="compositionally biased region" description="Basic and acidic residues" evidence="4">
    <location>
        <begin position="146"/>
        <end position="159"/>
    </location>
</feature>
<dbReference type="Gramene" id="TKW29489">
    <property type="protein sequence ID" value="TKW29489"/>
    <property type="gene ID" value="SEVIR_3G398400v2"/>
</dbReference>
<proteinExistence type="inferred from homology"/>
<feature type="domain" description="NAB" evidence="5">
    <location>
        <begin position="12"/>
        <end position="92"/>
    </location>
</feature>
<dbReference type="PANTHER" id="PTHR32258">
    <property type="entry name" value="PROTEIN NETWORKED 4A"/>
    <property type="match status" value="1"/>
</dbReference>
<feature type="compositionally biased region" description="Basic residues" evidence="4">
    <location>
        <begin position="1285"/>
        <end position="1296"/>
    </location>
</feature>
<keyword evidence="1 3" id="KW-0175">Coiled coil</keyword>
<evidence type="ECO:0000259" key="5">
    <source>
        <dbReference type="PROSITE" id="PS51774"/>
    </source>
</evidence>
<dbReference type="Gramene" id="TKW29490">
    <property type="protein sequence ID" value="TKW29490"/>
    <property type="gene ID" value="SEVIR_3G398400v2"/>
</dbReference>
<evidence type="ECO:0000256" key="3">
    <source>
        <dbReference type="SAM" id="Coils"/>
    </source>
</evidence>
<feature type="coiled-coil region" evidence="3">
    <location>
        <begin position="1418"/>
        <end position="1445"/>
    </location>
</feature>
<feature type="region of interest" description="Disordered" evidence="4">
    <location>
        <begin position="146"/>
        <end position="168"/>
    </location>
</feature>
<dbReference type="PANTHER" id="PTHR32258:SF9">
    <property type="entry name" value="PROTEIN NETWORKED 1A"/>
    <property type="match status" value="1"/>
</dbReference>
<dbReference type="EMBL" id="CM016554">
    <property type="protein sequence ID" value="TKW29489.1"/>
    <property type="molecule type" value="Genomic_DNA"/>
</dbReference>
<reference evidence="6 7" key="1">
    <citation type="submission" date="2019-03" db="EMBL/GenBank/DDBJ databases">
        <title>WGS assembly of Setaria viridis.</title>
        <authorList>
            <person name="Huang P."/>
            <person name="Jenkins J."/>
            <person name="Grimwood J."/>
            <person name="Barry K."/>
            <person name="Healey A."/>
            <person name="Mamidi S."/>
            <person name="Sreedasyam A."/>
            <person name="Shu S."/>
            <person name="Feldman M."/>
            <person name="Wu J."/>
            <person name="Yu Y."/>
            <person name="Chen C."/>
            <person name="Johnson J."/>
            <person name="Rokhsar D."/>
            <person name="Baxter I."/>
            <person name="Schmutz J."/>
            <person name="Brutnell T."/>
            <person name="Kellogg E."/>
        </authorList>
    </citation>
    <scope>NUCLEOTIDE SEQUENCE [LARGE SCALE GENOMIC DNA]</scope>
    <source>
        <strain evidence="7">cv. A10</strain>
    </source>
</reference>
<gene>
    <name evidence="6" type="ORF">SEVIR_3G398400v2</name>
</gene>
<feature type="compositionally biased region" description="Basic residues" evidence="4">
    <location>
        <begin position="1531"/>
        <end position="1540"/>
    </location>
</feature>
<name>A0A4U6VP28_SETVI</name>
<keyword evidence="7" id="KW-1185">Reference proteome</keyword>
<feature type="region of interest" description="Disordered" evidence="4">
    <location>
        <begin position="1003"/>
        <end position="1031"/>
    </location>
</feature>